<evidence type="ECO:0000313" key="6">
    <source>
        <dbReference type="Proteomes" id="UP001326613"/>
    </source>
</evidence>
<evidence type="ECO:0000256" key="2">
    <source>
        <dbReference type="SAM" id="Coils"/>
    </source>
</evidence>
<dbReference type="InterPro" id="IPR058792">
    <property type="entry name" value="Beta-barrel_RND_2"/>
</dbReference>
<dbReference type="Pfam" id="PF25954">
    <property type="entry name" value="Beta-barrel_RND_2"/>
    <property type="match status" value="1"/>
</dbReference>
<protein>
    <submittedName>
        <fullName evidence="5">Efflux RND transporter membrane fusion subunit</fullName>
    </submittedName>
</protein>
<dbReference type="Gene3D" id="2.40.420.20">
    <property type="match status" value="1"/>
</dbReference>
<sequence length="398" mass="42908">MISLSVNHQKIIIKMPLLQYGYSLIHKFTNNELVQKIGVRKIIILLVCIIMAIVYSNNNNPKSTDIKVVRPVRTIKVEHKIAGQSLSLTGEILAKNEIELGFRIDGKLIERLVSVGDMVTPGQTVARIDPQDAKDNLIAAKSNLSAAQALLAQAVSNEARQKTLLSKGVVTNAKYEDAATQLQSAQAKVEAATANLNQVQSRLEYTNLQVDVAGVITAVMSEAGEVVRTGQAIMRVATDEGRDAVFNVPEQLFQSKPDGDLSVEVSLSLDPRIKTIGHVREISPQADSITRTFTVKVGLTNPPEAMKLGSTVTGSVVLSKGSAIELPVMSLNKSNASPAVWVVDPKTSTVLLRNIKIIGYTQNSIIVSEGLQNGEVVVTAGVHSLYPGQQVKLLYSSK</sequence>
<dbReference type="SUPFAM" id="SSF111369">
    <property type="entry name" value="HlyD-like secretion proteins"/>
    <property type="match status" value="1"/>
</dbReference>
<reference evidence="5 6" key="1">
    <citation type="submission" date="2022-10" db="EMBL/GenBank/DDBJ databases">
        <title>Host association and intracellularity evolved multiple times independently in the Rickettsiales.</title>
        <authorList>
            <person name="Castelli M."/>
            <person name="Nardi T."/>
            <person name="Gammuto L."/>
            <person name="Bellinzona G."/>
            <person name="Sabaneyeva E."/>
            <person name="Potekhin A."/>
            <person name="Serra V."/>
            <person name="Petroni G."/>
            <person name="Sassera D."/>
        </authorList>
    </citation>
    <scope>NUCLEOTIDE SEQUENCE [LARGE SCALE GENOMIC DNA]</scope>
    <source>
        <strain evidence="5 6">Kr 154-4</strain>
    </source>
</reference>
<dbReference type="PANTHER" id="PTHR30469">
    <property type="entry name" value="MULTIDRUG RESISTANCE PROTEIN MDTA"/>
    <property type="match status" value="1"/>
</dbReference>
<keyword evidence="3" id="KW-1133">Transmembrane helix</keyword>
<comment type="similarity">
    <text evidence="1">Belongs to the membrane fusion protein (MFP) (TC 8.A.1) family.</text>
</comment>
<feature type="coiled-coil region" evidence="2">
    <location>
        <begin position="175"/>
        <end position="202"/>
    </location>
</feature>
<keyword evidence="6" id="KW-1185">Reference proteome</keyword>
<keyword evidence="3" id="KW-0812">Transmembrane</keyword>
<accession>A0ABZ0UTL8</accession>
<feature type="domain" description="CusB-like beta-barrel" evidence="4">
    <location>
        <begin position="247"/>
        <end position="315"/>
    </location>
</feature>
<keyword evidence="3" id="KW-0472">Membrane</keyword>
<evidence type="ECO:0000313" key="5">
    <source>
        <dbReference type="EMBL" id="WPY01131.1"/>
    </source>
</evidence>
<organism evidence="5 6">
    <name type="scientific">Candidatus Trichorickettsia mobilis</name>
    <dbReference type="NCBI Taxonomy" id="1346319"/>
    <lineage>
        <taxon>Bacteria</taxon>
        <taxon>Pseudomonadati</taxon>
        <taxon>Pseudomonadota</taxon>
        <taxon>Alphaproteobacteria</taxon>
        <taxon>Rickettsiales</taxon>
        <taxon>Rickettsiaceae</taxon>
        <taxon>Rickettsieae</taxon>
        <taxon>Candidatus Trichorickettsia</taxon>
    </lineage>
</organism>
<dbReference type="EMBL" id="CP112932">
    <property type="protein sequence ID" value="WPY01131.1"/>
    <property type="molecule type" value="Genomic_DNA"/>
</dbReference>
<evidence type="ECO:0000256" key="3">
    <source>
        <dbReference type="SAM" id="Phobius"/>
    </source>
</evidence>
<gene>
    <name evidence="5" type="ORF">Trichorick_01031</name>
</gene>
<dbReference type="RefSeq" id="WP_323737932.1">
    <property type="nucleotide sequence ID" value="NZ_CP112932.1"/>
</dbReference>
<dbReference type="Gene3D" id="2.40.50.100">
    <property type="match status" value="1"/>
</dbReference>
<keyword evidence="2" id="KW-0175">Coiled coil</keyword>
<dbReference type="Proteomes" id="UP001326613">
    <property type="component" value="Chromosome"/>
</dbReference>
<dbReference type="Gene3D" id="2.40.30.170">
    <property type="match status" value="1"/>
</dbReference>
<evidence type="ECO:0000256" key="1">
    <source>
        <dbReference type="ARBA" id="ARBA00009477"/>
    </source>
</evidence>
<feature type="transmembrane region" description="Helical" evidence="3">
    <location>
        <begin position="37"/>
        <end position="55"/>
    </location>
</feature>
<proteinExistence type="inferred from homology"/>
<dbReference type="PANTHER" id="PTHR30469:SF38">
    <property type="entry name" value="HLYD FAMILY SECRETION PROTEIN"/>
    <property type="match status" value="1"/>
</dbReference>
<dbReference type="Gene3D" id="1.10.287.470">
    <property type="entry name" value="Helix hairpin bin"/>
    <property type="match status" value="1"/>
</dbReference>
<dbReference type="NCBIfam" id="TIGR01730">
    <property type="entry name" value="RND_mfp"/>
    <property type="match status" value="1"/>
</dbReference>
<name>A0ABZ0UTL8_9RICK</name>
<evidence type="ECO:0000259" key="4">
    <source>
        <dbReference type="Pfam" id="PF25954"/>
    </source>
</evidence>
<dbReference type="InterPro" id="IPR006143">
    <property type="entry name" value="RND_pump_MFP"/>
</dbReference>